<dbReference type="Proteomes" id="UP000681317">
    <property type="component" value="Chromosome"/>
</dbReference>
<feature type="transmembrane region" description="Helical" evidence="1">
    <location>
        <begin position="61"/>
        <end position="80"/>
    </location>
</feature>
<keyword evidence="1" id="KW-1133">Transmembrane helix</keyword>
<keyword evidence="1" id="KW-0812">Transmembrane</keyword>
<reference evidence="2 3" key="1">
    <citation type="submission" date="2021-03" db="EMBL/GenBank/DDBJ databases">
        <title>Complete Genome Sequences of Two Lysobacter Strains Isolated from Sea Water (Lysobacter caseinilyticus) and Soil (Lysobacter helvus) in South Korea.</title>
        <authorList>
            <person name="Watanabe Y."/>
            <person name="Arakawa K."/>
        </authorList>
    </citation>
    <scope>NUCLEOTIDE SEQUENCE [LARGE SCALE GENOMIC DNA]</scope>
    <source>
        <strain evidence="2 3">KVB24</strain>
    </source>
</reference>
<organism evidence="2 3">
    <name type="scientific">Noviluteimonas caseinilytica</name>
    <dbReference type="NCBI Taxonomy" id="2675101"/>
    <lineage>
        <taxon>Bacteria</taxon>
        <taxon>Pseudomonadati</taxon>
        <taxon>Pseudomonadota</taxon>
        <taxon>Gammaproteobacteria</taxon>
        <taxon>Lysobacterales</taxon>
        <taxon>Lysobacteraceae</taxon>
        <taxon>Noviluteimonas</taxon>
    </lineage>
</organism>
<accession>A0ABM7Q9N7</accession>
<evidence type="ECO:0008006" key="4">
    <source>
        <dbReference type="Google" id="ProtNLM"/>
    </source>
</evidence>
<feature type="transmembrane region" description="Helical" evidence="1">
    <location>
        <begin position="86"/>
        <end position="112"/>
    </location>
</feature>
<evidence type="ECO:0000313" key="2">
    <source>
        <dbReference type="EMBL" id="BCT94072.1"/>
    </source>
</evidence>
<keyword evidence="3" id="KW-1185">Reference proteome</keyword>
<keyword evidence="1" id="KW-0472">Membrane</keyword>
<protein>
    <recommendedName>
        <fullName evidence="4">ABC transporter permease</fullName>
    </recommendedName>
</protein>
<evidence type="ECO:0000256" key="1">
    <source>
        <dbReference type="SAM" id="Phobius"/>
    </source>
</evidence>
<evidence type="ECO:0000313" key="3">
    <source>
        <dbReference type="Proteomes" id="UP000681317"/>
    </source>
</evidence>
<dbReference type="RefSeq" id="WP_213434965.1">
    <property type="nucleotide sequence ID" value="NZ_AP024545.1"/>
</dbReference>
<sequence>MLAFLLGLVVVACVTVVPVMVGARLVHATHTGFWRCVLAVLLLVVVGAGVSMFVHDKIASGLVTALIGAFFLAGILGTTYLRGLAISIIAAVVQIVVLVLLAGALLGGAALLH</sequence>
<proteinExistence type="predicted"/>
<gene>
    <name evidence="2" type="ORF">LYSCAS_30960</name>
</gene>
<name>A0ABM7Q9N7_9GAMM</name>
<feature type="transmembrane region" description="Helical" evidence="1">
    <location>
        <begin position="32"/>
        <end position="54"/>
    </location>
</feature>
<dbReference type="EMBL" id="AP024545">
    <property type="protein sequence ID" value="BCT94072.1"/>
    <property type="molecule type" value="Genomic_DNA"/>
</dbReference>